<dbReference type="RefSeq" id="WP_166676384.1">
    <property type="nucleotide sequence ID" value="NZ_JBHLUW010000015.1"/>
</dbReference>
<dbReference type="InterPro" id="IPR042075">
    <property type="entry name" value="KorB_DNA-db"/>
</dbReference>
<name>A0A4R8LN93_9BURK</name>
<feature type="domain" description="ParB-like N-terminal" evidence="3">
    <location>
        <begin position="27"/>
        <end position="116"/>
    </location>
</feature>
<dbReference type="Pfam" id="PF02195">
    <property type="entry name" value="ParB_N"/>
    <property type="match status" value="1"/>
</dbReference>
<dbReference type="NCBIfam" id="TIGR00180">
    <property type="entry name" value="parB_part"/>
    <property type="match status" value="1"/>
</dbReference>
<dbReference type="SMART" id="SM00470">
    <property type="entry name" value="ParB"/>
    <property type="match status" value="1"/>
</dbReference>
<organism evidence="4 5">
    <name type="scientific">Paraburkholderia rhizosphaerae</name>
    <dbReference type="NCBI Taxonomy" id="480658"/>
    <lineage>
        <taxon>Bacteria</taxon>
        <taxon>Pseudomonadati</taxon>
        <taxon>Pseudomonadota</taxon>
        <taxon>Betaproteobacteria</taxon>
        <taxon>Burkholderiales</taxon>
        <taxon>Burkholderiaceae</taxon>
        <taxon>Paraburkholderia</taxon>
    </lineage>
</organism>
<gene>
    <name evidence="4" type="ORF">BX592_112109</name>
</gene>
<dbReference type="GO" id="GO:0003677">
    <property type="term" value="F:DNA binding"/>
    <property type="evidence" value="ECO:0007669"/>
    <property type="project" value="InterPro"/>
</dbReference>
<dbReference type="AlphaFoldDB" id="A0A4R8LN93"/>
<dbReference type="Proteomes" id="UP000295509">
    <property type="component" value="Unassembled WGS sequence"/>
</dbReference>
<proteinExistence type="inferred from homology"/>
<feature type="region of interest" description="Disordered" evidence="2">
    <location>
        <begin position="228"/>
        <end position="253"/>
    </location>
</feature>
<dbReference type="GO" id="GO:0005694">
    <property type="term" value="C:chromosome"/>
    <property type="evidence" value="ECO:0007669"/>
    <property type="project" value="TreeGrafter"/>
</dbReference>
<dbReference type="SUPFAM" id="SSF109709">
    <property type="entry name" value="KorB DNA-binding domain-like"/>
    <property type="match status" value="1"/>
</dbReference>
<evidence type="ECO:0000313" key="5">
    <source>
        <dbReference type="Proteomes" id="UP000295509"/>
    </source>
</evidence>
<dbReference type="Gene3D" id="3.90.1530.30">
    <property type="match status" value="1"/>
</dbReference>
<dbReference type="EMBL" id="SORE01000012">
    <property type="protein sequence ID" value="TDY47721.1"/>
    <property type="molecule type" value="Genomic_DNA"/>
</dbReference>
<sequence length="361" mass="39478">MAAKTRKAAVAPLNGDVFPASDGPALQFVALDVIDMPEQVRTVFDEQSLAELAADVKVRGILQPVLLRTPVDGRYRFIAGERRIRAARIAGLTAVPALVGEVTEEAAEDMQLAENIQREELSLQDEARAIRRLYDRLKKVDRVADRVKKSSAWVSKRLALTYDDFDWRAKKLLEDGITEDVELLQCVAKVGELNQSHAAVLDMNIRQGNAGRKEARAVLAELKKPAARKVPSSSVPQEDSAAVQGEVSPPSTGKRGFDGRIALWELAENLRHEECPPVAELVNEFSSDQQTAILDVCRDGFEFGSSCAGLEALALVRRVAGLQASEHLEDWTLAAFTLGAFGMPFELGTLLAEVRIAIRNA</sequence>
<protein>
    <submittedName>
        <fullName evidence="4">ParB/RepB/Spo0J family partition protein</fullName>
    </submittedName>
</protein>
<dbReference type="InterPro" id="IPR004437">
    <property type="entry name" value="ParB/RepB/Spo0J"/>
</dbReference>
<dbReference type="InterPro" id="IPR036086">
    <property type="entry name" value="ParB/Sulfiredoxin_sf"/>
</dbReference>
<dbReference type="PANTHER" id="PTHR33375">
    <property type="entry name" value="CHROMOSOME-PARTITIONING PROTEIN PARB-RELATED"/>
    <property type="match status" value="1"/>
</dbReference>
<evidence type="ECO:0000259" key="3">
    <source>
        <dbReference type="SMART" id="SM00470"/>
    </source>
</evidence>
<accession>A0A4R8LN93</accession>
<comment type="similarity">
    <text evidence="1">Belongs to the ParB family.</text>
</comment>
<dbReference type="SUPFAM" id="SSF110849">
    <property type="entry name" value="ParB/Sulfiredoxin"/>
    <property type="match status" value="1"/>
</dbReference>
<dbReference type="Gene3D" id="1.10.10.730">
    <property type="entry name" value="KorB DNA-binding domain"/>
    <property type="match status" value="1"/>
</dbReference>
<dbReference type="GO" id="GO:0007059">
    <property type="term" value="P:chromosome segregation"/>
    <property type="evidence" value="ECO:0007669"/>
    <property type="project" value="TreeGrafter"/>
</dbReference>
<evidence type="ECO:0000256" key="1">
    <source>
        <dbReference type="ARBA" id="ARBA00006295"/>
    </source>
</evidence>
<evidence type="ECO:0000313" key="4">
    <source>
        <dbReference type="EMBL" id="TDY47721.1"/>
    </source>
</evidence>
<comment type="caution">
    <text evidence="4">The sequence shown here is derived from an EMBL/GenBank/DDBJ whole genome shotgun (WGS) entry which is preliminary data.</text>
</comment>
<reference evidence="4 5" key="1">
    <citation type="submission" date="2019-03" db="EMBL/GenBank/DDBJ databases">
        <title>Genomic Encyclopedia of Type Strains, Phase III (KMG-III): the genomes of soil and plant-associated and newly described type strains.</title>
        <authorList>
            <person name="Whitman W."/>
        </authorList>
    </citation>
    <scope>NUCLEOTIDE SEQUENCE [LARGE SCALE GENOMIC DNA]</scope>
    <source>
        <strain evidence="4 5">LMG 29544</strain>
    </source>
</reference>
<dbReference type="PANTHER" id="PTHR33375:SF1">
    <property type="entry name" value="CHROMOSOME-PARTITIONING PROTEIN PARB-RELATED"/>
    <property type="match status" value="1"/>
</dbReference>
<evidence type="ECO:0000256" key="2">
    <source>
        <dbReference type="SAM" id="MobiDB-lite"/>
    </source>
</evidence>
<keyword evidence="5" id="KW-1185">Reference proteome</keyword>
<dbReference type="InterPro" id="IPR050336">
    <property type="entry name" value="Chromosome_partition/occlusion"/>
</dbReference>
<dbReference type="InterPro" id="IPR003115">
    <property type="entry name" value="ParB_N"/>
</dbReference>